<dbReference type="AlphaFoldDB" id="A0A0A9BPQ7"/>
<organism evidence="1">
    <name type="scientific">Arundo donax</name>
    <name type="common">Giant reed</name>
    <name type="synonym">Donax arundinaceus</name>
    <dbReference type="NCBI Taxonomy" id="35708"/>
    <lineage>
        <taxon>Eukaryota</taxon>
        <taxon>Viridiplantae</taxon>
        <taxon>Streptophyta</taxon>
        <taxon>Embryophyta</taxon>
        <taxon>Tracheophyta</taxon>
        <taxon>Spermatophyta</taxon>
        <taxon>Magnoliopsida</taxon>
        <taxon>Liliopsida</taxon>
        <taxon>Poales</taxon>
        <taxon>Poaceae</taxon>
        <taxon>PACMAD clade</taxon>
        <taxon>Arundinoideae</taxon>
        <taxon>Arundineae</taxon>
        <taxon>Arundo</taxon>
    </lineage>
</organism>
<reference evidence="1" key="2">
    <citation type="journal article" date="2015" name="Data Brief">
        <title>Shoot transcriptome of the giant reed, Arundo donax.</title>
        <authorList>
            <person name="Barrero R.A."/>
            <person name="Guerrero F.D."/>
            <person name="Moolhuijzen P."/>
            <person name="Goolsby J.A."/>
            <person name="Tidwell J."/>
            <person name="Bellgard S.E."/>
            <person name="Bellgard M.I."/>
        </authorList>
    </citation>
    <scope>NUCLEOTIDE SEQUENCE</scope>
    <source>
        <tissue evidence="1">Shoot tissue taken approximately 20 cm above the soil surface</tissue>
    </source>
</reference>
<protein>
    <submittedName>
        <fullName evidence="1">Uncharacterized protein</fullName>
    </submittedName>
</protein>
<evidence type="ECO:0000313" key="1">
    <source>
        <dbReference type="EMBL" id="JAD65371.1"/>
    </source>
</evidence>
<proteinExistence type="predicted"/>
<sequence length="30" mass="2974">MATSRPASAPTPDCICVAAADGSAPPSWSR</sequence>
<reference evidence="1" key="1">
    <citation type="submission" date="2014-09" db="EMBL/GenBank/DDBJ databases">
        <authorList>
            <person name="Magalhaes I.L.F."/>
            <person name="Oliveira U."/>
            <person name="Santos F.R."/>
            <person name="Vidigal T.H.D.A."/>
            <person name="Brescovit A.D."/>
            <person name="Santos A.J."/>
        </authorList>
    </citation>
    <scope>NUCLEOTIDE SEQUENCE</scope>
    <source>
        <tissue evidence="1">Shoot tissue taken approximately 20 cm above the soil surface</tissue>
    </source>
</reference>
<name>A0A0A9BPQ7_ARUDO</name>
<dbReference type="EMBL" id="GBRH01232524">
    <property type="protein sequence ID" value="JAD65371.1"/>
    <property type="molecule type" value="Transcribed_RNA"/>
</dbReference>
<accession>A0A0A9BPQ7</accession>